<dbReference type="SMART" id="SM00220">
    <property type="entry name" value="S_TKc"/>
    <property type="match status" value="1"/>
</dbReference>
<evidence type="ECO:0000256" key="7">
    <source>
        <dbReference type="ARBA" id="ARBA00048679"/>
    </source>
</evidence>
<dbReference type="Proteomes" id="UP001497472">
    <property type="component" value="Unassembled WGS sequence"/>
</dbReference>
<dbReference type="InterPro" id="IPR008271">
    <property type="entry name" value="Ser/Thr_kinase_AS"/>
</dbReference>
<comment type="caution">
    <text evidence="12">The sequence shown here is derived from an EMBL/GenBank/DDBJ whole genome shotgun (WGS) entry which is preliminary data.</text>
</comment>
<feature type="domain" description="Doublecortin" evidence="11">
    <location>
        <begin position="222"/>
        <end position="305"/>
    </location>
</feature>
<feature type="compositionally biased region" description="Polar residues" evidence="9">
    <location>
        <begin position="190"/>
        <end position="209"/>
    </location>
</feature>
<dbReference type="GO" id="GO:0004674">
    <property type="term" value="F:protein serine/threonine kinase activity"/>
    <property type="evidence" value="ECO:0007669"/>
    <property type="project" value="UniProtKB-EC"/>
</dbReference>
<evidence type="ECO:0000256" key="2">
    <source>
        <dbReference type="ARBA" id="ARBA00012513"/>
    </source>
</evidence>
<evidence type="ECO:0000259" key="10">
    <source>
        <dbReference type="PROSITE" id="PS50011"/>
    </source>
</evidence>
<comment type="catalytic activity">
    <reaction evidence="7">
        <text>L-seryl-[protein] + ATP = O-phospho-L-seryl-[protein] + ADP + H(+)</text>
        <dbReference type="Rhea" id="RHEA:17989"/>
        <dbReference type="Rhea" id="RHEA-COMP:9863"/>
        <dbReference type="Rhea" id="RHEA-COMP:11604"/>
        <dbReference type="ChEBI" id="CHEBI:15378"/>
        <dbReference type="ChEBI" id="CHEBI:29999"/>
        <dbReference type="ChEBI" id="CHEBI:30616"/>
        <dbReference type="ChEBI" id="CHEBI:83421"/>
        <dbReference type="ChEBI" id="CHEBI:456216"/>
        <dbReference type="EC" id="2.7.11.1"/>
    </reaction>
</comment>
<dbReference type="Gene3D" id="3.10.20.230">
    <property type="entry name" value="Doublecortin domain"/>
    <property type="match status" value="2"/>
</dbReference>
<dbReference type="Pfam" id="PF00069">
    <property type="entry name" value="Pkinase"/>
    <property type="match status" value="1"/>
</dbReference>
<evidence type="ECO:0000256" key="9">
    <source>
        <dbReference type="SAM" id="MobiDB-lite"/>
    </source>
</evidence>
<dbReference type="EMBL" id="CAVLEF010000010">
    <property type="protein sequence ID" value="CAK1548303.1"/>
    <property type="molecule type" value="Genomic_DNA"/>
</dbReference>
<gene>
    <name evidence="12" type="ORF">LNINA_LOCUS7709</name>
</gene>
<comment type="catalytic activity">
    <reaction evidence="6">
        <text>L-threonyl-[protein] + ATP = O-phospho-L-threonyl-[protein] + ADP + H(+)</text>
        <dbReference type="Rhea" id="RHEA:46608"/>
        <dbReference type="Rhea" id="RHEA-COMP:11060"/>
        <dbReference type="Rhea" id="RHEA-COMP:11605"/>
        <dbReference type="ChEBI" id="CHEBI:15378"/>
        <dbReference type="ChEBI" id="CHEBI:30013"/>
        <dbReference type="ChEBI" id="CHEBI:30616"/>
        <dbReference type="ChEBI" id="CHEBI:61977"/>
        <dbReference type="ChEBI" id="CHEBI:456216"/>
        <dbReference type="EC" id="2.7.11.1"/>
    </reaction>
</comment>
<proteinExistence type="inferred from homology"/>
<evidence type="ECO:0000256" key="5">
    <source>
        <dbReference type="ARBA" id="ARBA00031092"/>
    </source>
</evidence>
<dbReference type="FunFam" id="1.10.510.10:FF:000571">
    <property type="entry name" value="Maternal embryonic leucine zipper kinase"/>
    <property type="match status" value="1"/>
</dbReference>
<evidence type="ECO:0000256" key="4">
    <source>
        <dbReference type="ARBA" id="ARBA00022840"/>
    </source>
</evidence>
<keyword evidence="13" id="KW-1185">Reference proteome</keyword>
<dbReference type="Gene3D" id="1.10.510.10">
    <property type="entry name" value="Transferase(Phosphotransferase) domain 1"/>
    <property type="match status" value="1"/>
</dbReference>
<evidence type="ECO:0000256" key="8">
    <source>
        <dbReference type="PROSITE-ProRule" id="PRU10141"/>
    </source>
</evidence>
<feature type="region of interest" description="Disordered" evidence="9">
    <location>
        <begin position="322"/>
        <end position="358"/>
    </location>
</feature>
<dbReference type="InterPro" id="IPR000719">
    <property type="entry name" value="Prot_kinase_dom"/>
</dbReference>
<evidence type="ECO:0000256" key="3">
    <source>
        <dbReference type="ARBA" id="ARBA00022741"/>
    </source>
</evidence>
<dbReference type="GO" id="GO:0035556">
    <property type="term" value="P:intracellular signal transduction"/>
    <property type="evidence" value="ECO:0007669"/>
    <property type="project" value="InterPro"/>
</dbReference>
<dbReference type="InterPro" id="IPR036572">
    <property type="entry name" value="Doublecortin_dom_sf"/>
</dbReference>
<evidence type="ECO:0000256" key="6">
    <source>
        <dbReference type="ARBA" id="ARBA00047899"/>
    </source>
</evidence>
<dbReference type="PROSITE" id="PS50309">
    <property type="entry name" value="DC"/>
    <property type="match status" value="2"/>
</dbReference>
<dbReference type="Gene3D" id="3.30.200.20">
    <property type="entry name" value="Phosphorylase Kinase, domain 1"/>
    <property type="match status" value="1"/>
</dbReference>
<feature type="domain" description="Protein kinase" evidence="10">
    <location>
        <begin position="372"/>
        <end position="630"/>
    </location>
</feature>
<sequence length="649" mass="71964">MITFTVSSLLTTSGLKDFGSLGKSKRMENNLSRSGSHSSSVCELEKDISDMEIIKSRTNRRNVIVRTQPARKAKRIRFFRNGDKFYSGVIIPVLPERYRSFDSLTADLTRVLVDNVTLPSGVRTIYSLEGRKIGKLDDLEDGQSYVCSGFGEPFKRLDYEASAVTPQSFRLSGPESLSDSASPSPARANNRLSRYLQTNGNSTTGNGSPRVSPAGDNVVRPRIVTIIRNGVKPRKVCRLLLNKRNSPTLEHALAAITECIKLDTGCVRKVFTQSGSPVTALHQFFDEDDVFFAYGNERVNQEDFELEFEESKAVLQCRKTPITRNSRTGPKPRMPVKASGAARKENETTGAAGDNEQTQLANLLPQPLRLKYNVGKIIGDGNFAVVRICTDKTNGKDYALKVIDKAKCKGKEHYVEAEVRVMRKLCHPRIVSLIEEQDSPEWLFLVMELVSGGDLFDSIAAASKFSEPQSRLLIGHLTSAIAYLHSLSIVHRDIKPENLLVEVGPDGSIRGLKLADFGLAVEVWRPLQAVCGTPTYVAPEILLETGYGLKIDVWAAGVILYILLCGFPPFSSPDGDQEKLFDAILSARLEFPAPHWERVSAGAIDLVANMLRPQPELRFAAEDVLDHAWMSEDYDEMCGLHTWYDEDSS</sequence>
<keyword evidence="4 8" id="KW-0067">ATP-binding</keyword>
<accession>A0AAV1JG77</accession>
<feature type="compositionally biased region" description="Polar residues" evidence="9">
    <location>
        <begin position="169"/>
        <end position="183"/>
    </location>
</feature>
<feature type="binding site" evidence="8">
    <location>
        <position position="401"/>
    </location>
    <ligand>
        <name>ATP</name>
        <dbReference type="ChEBI" id="CHEBI:30616"/>
    </ligand>
</feature>
<dbReference type="PROSITE" id="PS00107">
    <property type="entry name" value="PROTEIN_KINASE_ATP"/>
    <property type="match status" value="1"/>
</dbReference>
<dbReference type="PANTHER" id="PTHR24347">
    <property type="entry name" value="SERINE/THREONINE-PROTEIN KINASE"/>
    <property type="match status" value="1"/>
</dbReference>
<dbReference type="AlphaFoldDB" id="A0AAV1JG77"/>
<dbReference type="InterPro" id="IPR017441">
    <property type="entry name" value="Protein_kinase_ATP_BS"/>
</dbReference>
<dbReference type="PROSITE" id="PS00108">
    <property type="entry name" value="PROTEIN_KINASE_ST"/>
    <property type="match status" value="1"/>
</dbReference>
<dbReference type="EC" id="2.7.11.1" evidence="2"/>
<reference evidence="12 13" key="1">
    <citation type="submission" date="2023-11" db="EMBL/GenBank/DDBJ databases">
        <authorList>
            <person name="Okamura Y."/>
        </authorList>
    </citation>
    <scope>NUCLEOTIDE SEQUENCE [LARGE SCALE GENOMIC DNA]</scope>
</reference>
<dbReference type="SMART" id="SM00537">
    <property type="entry name" value="DCX"/>
    <property type="match status" value="2"/>
</dbReference>
<dbReference type="InterPro" id="IPR003533">
    <property type="entry name" value="Doublecortin_dom"/>
</dbReference>
<dbReference type="GO" id="GO:0005524">
    <property type="term" value="F:ATP binding"/>
    <property type="evidence" value="ECO:0007669"/>
    <property type="project" value="UniProtKB-UniRule"/>
</dbReference>
<evidence type="ECO:0000256" key="1">
    <source>
        <dbReference type="ARBA" id="ARBA00005354"/>
    </source>
</evidence>
<dbReference type="Pfam" id="PF03607">
    <property type="entry name" value="DCX"/>
    <property type="match status" value="2"/>
</dbReference>
<protein>
    <recommendedName>
        <fullName evidence="2">non-specific serine/threonine protein kinase</fullName>
        <ecNumber evidence="2">2.7.11.1</ecNumber>
    </recommendedName>
    <alternativeName>
        <fullName evidence="5">Doublecortin-like and CAM kinase-like protein</fullName>
    </alternativeName>
</protein>
<comment type="similarity">
    <text evidence="1">Belongs to the protein kinase superfamily. CAMK Ser/Thr protein kinase family. CaMK subfamily.</text>
</comment>
<dbReference type="InterPro" id="IPR011009">
    <property type="entry name" value="Kinase-like_dom_sf"/>
</dbReference>
<dbReference type="SUPFAM" id="SSF56112">
    <property type="entry name" value="Protein kinase-like (PK-like)"/>
    <property type="match status" value="1"/>
</dbReference>
<feature type="domain" description="Doublecortin" evidence="11">
    <location>
        <begin position="74"/>
        <end position="160"/>
    </location>
</feature>
<organism evidence="12 13">
    <name type="scientific">Leptosia nina</name>
    <dbReference type="NCBI Taxonomy" id="320188"/>
    <lineage>
        <taxon>Eukaryota</taxon>
        <taxon>Metazoa</taxon>
        <taxon>Ecdysozoa</taxon>
        <taxon>Arthropoda</taxon>
        <taxon>Hexapoda</taxon>
        <taxon>Insecta</taxon>
        <taxon>Pterygota</taxon>
        <taxon>Neoptera</taxon>
        <taxon>Endopterygota</taxon>
        <taxon>Lepidoptera</taxon>
        <taxon>Glossata</taxon>
        <taxon>Ditrysia</taxon>
        <taxon>Papilionoidea</taxon>
        <taxon>Pieridae</taxon>
        <taxon>Pierinae</taxon>
        <taxon>Leptosia</taxon>
    </lineage>
</organism>
<dbReference type="SUPFAM" id="SSF89837">
    <property type="entry name" value="Doublecortin (DC)"/>
    <property type="match status" value="2"/>
</dbReference>
<name>A0AAV1JG77_9NEOP</name>
<dbReference type="PROSITE" id="PS50011">
    <property type="entry name" value="PROTEIN_KINASE_DOM"/>
    <property type="match status" value="1"/>
</dbReference>
<keyword evidence="3 8" id="KW-0547">Nucleotide-binding</keyword>
<evidence type="ECO:0000259" key="11">
    <source>
        <dbReference type="PROSITE" id="PS50309"/>
    </source>
</evidence>
<feature type="region of interest" description="Disordered" evidence="9">
    <location>
        <begin position="169"/>
        <end position="216"/>
    </location>
</feature>
<evidence type="ECO:0000313" key="13">
    <source>
        <dbReference type="Proteomes" id="UP001497472"/>
    </source>
</evidence>
<evidence type="ECO:0000313" key="12">
    <source>
        <dbReference type="EMBL" id="CAK1548303.1"/>
    </source>
</evidence>